<evidence type="ECO:0000256" key="1">
    <source>
        <dbReference type="SAM" id="MobiDB-lite"/>
    </source>
</evidence>
<reference evidence="2" key="1">
    <citation type="submission" date="2021-06" db="EMBL/GenBank/DDBJ databases">
        <authorList>
            <person name="Kallberg Y."/>
            <person name="Tangrot J."/>
            <person name="Rosling A."/>
        </authorList>
    </citation>
    <scope>NUCLEOTIDE SEQUENCE</scope>
    <source>
        <strain evidence="2">FL130A</strain>
    </source>
</reference>
<feature type="region of interest" description="Disordered" evidence="1">
    <location>
        <begin position="18"/>
        <end position="43"/>
    </location>
</feature>
<keyword evidence="3" id="KW-1185">Reference proteome</keyword>
<feature type="non-terminal residue" evidence="2">
    <location>
        <position position="1"/>
    </location>
</feature>
<dbReference type="AlphaFoldDB" id="A0A9N9BT99"/>
<sequence length="43" mass="4858">ELEALKPLFPRNNLKNFQSKKLGSEVEEPTSICDERKVGDLPS</sequence>
<evidence type="ECO:0000313" key="3">
    <source>
        <dbReference type="Proteomes" id="UP000789508"/>
    </source>
</evidence>
<protein>
    <submittedName>
        <fullName evidence="2">11445_t:CDS:1</fullName>
    </submittedName>
</protein>
<proteinExistence type="predicted"/>
<name>A0A9N9BT99_9GLOM</name>
<organism evidence="2 3">
    <name type="scientific">Ambispora leptoticha</name>
    <dbReference type="NCBI Taxonomy" id="144679"/>
    <lineage>
        <taxon>Eukaryota</taxon>
        <taxon>Fungi</taxon>
        <taxon>Fungi incertae sedis</taxon>
        <taxon>Mucoromycota</taxon>
        <taxon>Glomeromycotina</taxon>
        <taxon>Glomeromycetes</taxon>
        <taxon>Archaeosporales</taxon>
        <taxon>Ambisporaceae</taxon>
        <taxon>Ambispora</taxon>
    </lineage>
</organism>
<gene>
    <name evidence="2" type="ORF">ALEPTO_LOCUS7099</name>
</gene>
<dbReference type="EMBL" id="CAJVPS010002840">
    <property type="protein sequence ID" value="CAG8577457.1"/>
    <property type="molecule type" value="Genomic_DNA"/>
</dbReference>
<dbReference type="Proteomes" id="UP000789508">
    <property type="component" value="Unassembled WGS sequence"/>
</dbReference>
<comment type="caution">
    <text evidence="2">The sequence shown here is derived from an EMBL/GenBank/DDBJ whole genome shotgun (WGS) entry which is preliminary data.</text>
</comment>
<feature type="compositionally biased region" description="Basic and acidic residues" evidence="1">
    <location>
        <begin position="33"/>
        <end position="43"/>
    </location>
</feature>
<evidence type="ECO:0000313" key="2">
    <source>
        <dbReference type="EMBL" id="CAG8577457.1"/>
    </source>
</evidence>
<accession>A0A9N9BT99</accession>